<sequence>VVSLQSNVSGGTVFRLLPASARAKVGQIEVRENLCLLTKFQTVFYRKANLYTCF</sequence>
<evidence type="ECO:0000313" key="1">
    <source>
        <dbReference type="EnsemblMetazoa" id="AMIN014682-PA"/>
    </source>
</evidence>
<protein>
    <submittedName>
        <fullName evidence="1">Uncharacterized protein</fullName>
    </submittedName>
</protein>
<name>A0A182WPU3_9DIPT</name>
<evidence type="ECO:0000313" key="2">
    <source>
        <dbReference type="Proteomes" id="UP000075920"/>
    </source>
</evidence>
<proteinExistence type="predicted"/>
<organism evidence="1 2">
    <name type="scientific">Anopheles minimus</name>
    <dbReference type="NCBI Taxonomy" id="112268"/>
    <lineage>
        <taxon>Eukaryota</taxon>
        <taxon>Metazoa</taxon>
        <taxon>Ecdysozoa</taxon>
        <taxon>Arthropoda</taxon>
        <taxon>Hexapoda</taxon>
        <taxon>Insecta</taxon>
        <taxon>Pterygota</taxon>
        <taxon>Neoptera</taxon>
        <taxon>Endopterygota</taxon>
        <taxon>Diptera</taxon>
        <taxon>Nematocera</taxon>
        <taxon>Culicoidea</taxon>
        <taxon>Culicidae</taxon>
        <taxon>Anophelinae</taxon>
        <taxon>Anopheles</taxon>
    </lineage>
</organism>
<accession>A0A182WPU3</accession>
<dbReference type="EnsemblMetazoa" id="AMIN014682-RA">
    <property type="protein sequence ID" value="AMIN014682-PA"/>
    <property type="gene ID" value="AMIN014682"/>
</dbReference>
<reference evidence="1" key="2">
    <citation type="submission" date="2020-05" db="UniProtKB">
        <authorList>
            <consortium name="EnsemblMetazoa"/>
        </authorList>
    </citation>
    <scope>IDENTIFICATION</scope>
    <source>
        <strain evidence="1">MINIMUS1</strain>
    </source>
</reference>
<keyword evidence="2" id="KW-1185">Reference proteome</keyword>
<dbReference type="AlphaFoldDB" id="A0A182WPU3"/>
<reference evidence="2" key="1">
    <citation type="submission" date="2013-03" db="EMBL/GenBank/DDBJ databases">
        <title>The Genome Sequence of Anopheles minimus MINIMUS1.</title>
        <authorList>
            <consortium name="The Broad Institute Genomics Platform"/>
            <person name="Neafsey D.E."/>
            <person name="Walton C."/>
            <person name="Walker B."/>
            <person name="Young S.K."/>
            <person name="Zeng Q."/>
            <person name="Gargeya S."/>
            <person name="Fitzgerald M."/>
            <person name="Haas B."/>
            <person name="Abouelleil A."/>
            <person name="Allen A.W."/>
            <person name="Alvarado L."/>
            <person name="Arachchi H.M."/>
            <person name="Berlin A.M."/>
            <person name="Chapman S.B."/>
            <person name="Gainer-Dewar J."/>
            <person name="Goldberg J."/>
            <person name="Griggs A."/>
            <person name="Gujja S."/>
            <person name="Hansen M."/>
            <person name="Howarth C."/>
            <person name="Imamovic A."/>
            <person name="Ireland A."/>
            <person name="Larimer J."/>
            <person name="McCowan C."/>
            <person name="Murphy C."/>
            <person name="Pearson M."/>
            <person name="Poon T.W."/>
            <person name="Priest M."/>
            <person name="Roberts A."/>
            <person name="Saif S."/>
            <person name="Shea T."/>
            <person name="Sisk P."/>
            <person name="Sykes S."/>
            <person name="Wortman J."/>
            <person name="Nusbaum C."/>
            <person name="Birren B."/>
        </authorList>
    </citation>
    <scope>NUCLEOTIDE SEQUENCE [LARGE SCALE GENOMIC DNA]</scope>
    <source>
        <strain evidence="2">MINIMUS1</strain>
    </source>
</reference>
<dbReference type="Proteomes" id="UP000075920">
    <property type="component" value="Unassembled WGS sequence"/>
</dbReference>
<dbReference type="VEuPathDB" id="VectorBase:AMIN014682"/>